<evidence type="ECO:0000256" key="5">
    <source>
        <dbReference type="ARBA" id="ARBA00022989"/>
    </source>
</evidence>
<dbReference type="PANTHER" id="PTHR33362:SF2">
    <property type="entry name" value="TRAP TRANSPORTER LARGE PERMEASE PROTEIN"/>
    <property type="match status" value="1"/>
</dbReference>
<feature type="transmembrane region" description="Helical" evidence="7">
    <location>
        <begin position="363"/>
        <end position="384"/>
    </location>
</feature>
<feature type="transmembrane region" description="Helical" evidence="7">
    <location>
        <begin position="321"/>
        <end position="351"/>
    </location>
</feature>
<evidence type="ECO:0000256" key="2">
    <source>
        <dbReference type="ARBA" id="ARBA00022475"/>
    </source>
</evidence>
<feature type="transmembrane region" description="Helical" evidence="7">
    <location>
        <begin position="83"/>
        <end position="107"/>
    </location>
</feature>
<evidence type="ECO:0000256" key="6">
    <source>
        <dbReference type="ARBA" id="ARBA00023136"/>
    </source>
</evidence>
<dbReference type="Proteomes" id="UP001198182">
    <property type="component" value="Unassembled WGS sequence"/>
</dbReference>
<evidence type="ECO:0000256" key="4">
    <source>
        <dbReference type="ARBA" id="ARBA00022692"/>
    </source>
</evidence>
<organism evidence="9 10">
    <name type="scientific">Hominifimenecus microfluidus</name>
    <dbReference type="NCBI Taxonomy" id="2885348"/>
    <lineage>
        <taxon>Bacteria</taxon>
        <taxon>Bacillati</taxon>
        <taxon>Bacillota</taxon>
        <taxon>Clostridia</taxon>
        <taxon>Lachnospirales</taxon>
        <taxon>Lachnospiraceae</taxon>
        <taxon>Hominifimenecus</taxon>
    </lineage>
</organism>
<feature type="transmembrane region" description="Helical" evidence="7">
    <location>
        <begin position="404"/>
        <end position="428"/>
    </location>
</feature>
<dbReference type="GO" id="GO:0022857">
    <property type="term" value="F:transmembrane transporter activity"/>
    <property type="evidence" value="ECO:0007669"/>
    <property type="project" value="TreeGrafter"/>
</dbReference>
<feature type="transmembrane region" description="Helical" evidence="7">
    <location>
        <begin position="113"/>
        <end position="133"/>
    </location>
</feature>
<comment type="subcellular location">
    <subcellularLocation>
        <location evidence="1">Cell inner membrane</location>
        <topology evidence="1">Multi-pass membrane protein</topology>
    </subcellularLocation>
</comment>
<gene>
    <name evidence="9" type="ORF">LKD81_05965</name>
</gene>
<sequence length="429" mass="44922">MMTAVLFVVFIVCLMLSFPVAIAMGIAAITPGMLDTALSADVVYIIRTMVVGIDSTPILAIPLFILSGTIMAQGGISGKLFDLFAYFLGKRTGGLPCAVIVTCLFYGAISGSGPATCAAVGAMTVPLLVSLGYDRGFCSAIVASAGGLGLIIPPSISFVNYALVTGTSVTSLFTAGILPGCLIALCLMAYCYIYCRIHGEDKEKIGANYQKLHSRGFLGIMKSGFWALLCPVIILGGIYSGIFSPTEAACVSVIYAILVSMAIYRTINLRKLWELILESVKSIAPLCVLLALATAFSRVLTMLNAPQALAEFISGAISGKIAFLILLNVALLILGMFIDGAPAILILSPLLMPIAAEFGIDPVHLGIVIVCNLTIGLASPPFGLNLFVASSTSGAPVMEIGKKIIPFIAMFLIALVLITFIPQISLCLI</sequence>
<reference evidence="9" key="1">
    <citation type="submission" date="2021-10" db="EMBL/GenBank/DDBJ databases">
        <title>Anaerobic single-cell dispensing facilitates the cultivation of human gut bacteria.</title>
        <authorList>
            <person name="Afrizal A."/>
        </authorList>
    </citation>
    <scope>NUCLEOTIDE SEQUENCE</scope>
    <source>
        <strain evidence="9">CLA-AA-H215</strain>
    </source>
</reference>
<comment type="caution">
    <text evidence="9">The sequence shown here is derived from an EMBL/GenBank/DDBJ whole genome shotgun (WGS) entry which is preliminary data.</text>
</comment>
<feature type="transmembrane region" description="Helical" evidence="7">
    <location>
        <begin position="248"/>
        <end position="267"/>
    </location>
</feature>
<accession>A0AAE3E9K4</accession>
<feature type="transmembrane region" description="Helical" evidence="7">
    <location>
        <begin position="169"/>
        <end position="195"/>
    </location>
</feature>
<protein>
    <submittedName>
        <fullName evidence="9">TRAP transporter large permease</fullName>
    </submittedName>
</protein>
<dbReference type="InterPro" id="IPR004681">
    <property type="entry name" value="TRAP_DctM"/>
</dbReference>
<evidence type="ECO:0000313" key="10">
    <source>
        <dbReference type="Proteomes" id="UP001198182"/>
    </source>
</evidence>
<evidence type="ECO:0000256" key="3">
    <source>
        <dbReference type="ARBA" id="ARBA00022519"/>
    </source>
</evidence>
<evidence type="ECO:0000313" key="9">
    <source>
        <dbReference type="EMBL" id="MCC2230547.1"/>
    </source>
</evidence>
<evidence type="ECO:0000256" key="7">
    <source>
        <dbReference type="SAM" id="Phobius"/>
    </source>
</evidence>
<keyword evidence="10" id="KW-1185">Reference proteome</keyword>
<dbReference type="GO" id="GO:0005886">
    <property type="term" value="C:plasma membrane"/>
    <property type="evidence" value="ECO:0007669"/>
    <property type="project" value="UniProtKB-SubCell"/>
</dbReference>
<feature type="transmembrane region" description="Helical" evidence="7">
    <location>
        <begin position="279"/>
        <end position="301"/>
    </location>
</feature>
<feature type="transmembrane region" description="Helical" evidence="7">
    <location>
        <begin position="216"/>
        <end position="242"/>
    </location>
</feature>
<dbReference type="NCBIfam" id="TIGR00786">
    <property type="entry name" value="dctM"/>
    <property type="match status" value="1"/>
</dbReference>
<keyword evidence="5 7" id="KW-1133">Transmembrane helix</keyword>
<name>A0AAE3E9K4_9FIRM</name>
<feature type="domain" description="TRAP C4-dicarboxylate transport system permease DctM subunit" evidence="8">
    <location>
        <begin position="7"/>
        <end position="424"/>
    </location>
</feature>
<keyword evidence="3" id="KW-0997">Cell inner membrane</keyword>
<dbReference type="InterPro" id="IPR010656">
    <property type="entry name" value="DctM"/>
</dbReference>
<feature type="transmembrane region" description="Helical" evidence="7">
    <location>
        <begin position="140"/>
        <end position="163"/>
    </location>
</feature>
<evidence type="ECO:0000259" key="8">
    <source>
        <dbReference type="Pfam" id="PF06808"/>
    </source>
</evidence>
<proteinExistence type="predicted"/>
<dbReference type="PANTHER" id="PTHR33362">
    <property type="entry name" value="SIALIC ACID TRAP TRANSPORTER PERMEASE PROTEIN SIAT-RELATED"/>
    <property type="match status" value="1"/>
</dbReference>
<dbReference type="EMBL" id="JAJEQR010000013">
    <property type="protein sequence ID" value="MCC2230547.1"/>
    <property type="molecule type" value="Genomic_DNA"/>
</dbReference>
<dbReference type="PIRSF" id="PIRSF006066">
    <property type="entry name" value="HI0050"/>
    <property type="match status" value="1"/>
</dbReference>
<dbReference type="AlphaFoldDB" id="A0AAE3E9K4"/>
<keyword evidence="6 7" id="KW-0472">Membrane</keyword>
<dbReference type="Pfam" id="PF06808">
    <property type="entry name" value="DctM"/>
    <property type="match status" value="1"/>
</dbReference>
<keyword evidence="2" id="KW-1003">Cell membrane</keyword>
<feature type="transmembrane region" description="Helical" evidence="7">
    <location>
        <begin position="43"/>
        <end position="71"/>
    </location>
</feature>
<evidence type="ECO:0000256" key="1">
    <source>
        <dbReference type="ARBA" id="ARBA00004429"/>
    </source>
</evidence>
<keyword evidence="4 7" id="KW-0812">Transmembrane</keyword>
<dbReference type="RefSeq" id="WP_308453256.1">
    <property type="nucleotide sequence ID" value="NZ_JAJEQR010000013.1"/>
</dbReference>